<dbReference type="Proteomes" id="UP000507245">
    <property type="component" value="Unassembled WGS sequence"/>
</dbReference>
<proteinExistence type="predicted"/>
<gene>
    <name evidence="1" type="ORF">ORAREDHAP_LOCUS46303</name>
</gene>
<evidence type="ECO:0000313" key="2">
    <source>
        <dbReference type="Proteomes" id="UP000507245"/>
    </source>
</evidence>
<dbReference type="AlphaFoldDB" id="A0A6J5XZ00"/>
<keyword evidence="2" id="KW-1185">Reference proteome</keyword>
<sequence>MDTSSQEQQQQPFLSGFTSLGHQHFFWLQASSTKPVNGNRWKWRTTASLPGGNGMAVLFANFIHQCAVQ</sequence>
<reference evidence="2" key="1">
    <citation type="journal article" date="2020" name="Genome Biol.">
        <title>Gamete binning: chromosome-level and haplotype-resolved genome assembly enabled by high-throughput single-cell sequencing of gamete genomes.</title>
        <authorList>
            <person name="Campoy J.A."/>
            <person name="Sun H."/>
            <person name="Goel M."/>
            <person name="Jiao W.-B."/>
            <person name="Folz-Donahue K."/>
            <person name="Wang N."/>
            <person name="Rubio M."/>
            <person name="Liu C."/>
            <person name="Kukat C."/>
            <person name="Ruiz D."/>
            <person name="Huettel B."/>
            <person name="Schneeberger K."/>
        </authorList>
    </citation>
    <scope>NUCLEOTIDE SEQUENCE [LARGE SCALE GENOMIC DNA]</scope>
    <source>
        <strain evidence="2">cv. Rojo Pasion</strain>
    </source>
</reference>
<dbReference type="EMBL" id="CAEKKB010000007">
    <property type="protein sequence ID" value="CAB4319126.1"/>
    <property type="molecule type" value="Genomic_DNA"/>
</dbReference>
<evidence type="ECO:0000313" key="1">
    <source>
        <dbReference type="EMBL" id="CAB4319126.1"/>
    </source>
</evidence>
<name>A0A6J5XZ00_PRUAR</name>
<organism evidence="1 2">
    <name type="scientific">Prunus armeniaca</name>
    <name type="common">Apricot</name>
    <name type="synonym">Armeniaca vulgaris</name>
    <dbReference type="NCBI Taxonomy" id="36596"/>
    <lineage>
        <taxon>Eukaryota</taxon>
        <taxon>Viridiplantae</taxon>
        <taxon>Streptophyta</taxon>
        <taxon>Embryophyta</taxon>
        <taxon>Tracheophyta</taxon>
        <taxon>Spermatophyta</taxon>
        <taxon>Magnoliopsida</taxon>
        <taxon>eudicotyledons</taxon>
        <taxon>Gunneridae</taxon>
        <taxon>Pentapetalae</taxon>
        <taxon>rosids</taxon>
        <taxon>fabids</taxon>
        <taxon>Rosales</taxon>
        <taxon>Rosaceae</taxon>
        <taxon>Amygdaloideae</taxon>
        <taxon>Amygdaleae</taxon>
        <taxon>Prunus</taxon>
    </lineage>
</organism>
<protein>
    <submittedName>
        <fullName evidence="1">Uncharacterized protein</fullName>
    </submittedName>
</protein>
<accession>A0A6J5XZ00</accession>